<evidence type="ECO:0000313" key="1">
    <source>
        <dbReference type="EMBL" id="EQA71330.1"/>
    </source>
</evidence>
<sequence>MFARQILGQALNPIVYTSIDRFHEIEMENLFFTTLIR</sequence>
<dbReference type="EMBL" id="AKWY02000021">
    <property type="protein sequence ID" value="EQA71330.1"/>
    <property type="molecule type" value="Genomic_DNA"/>
</dbReference>
<name>T0FP56_9LEPT</name>
<protein>
    <submittedName>
        <fullName evidence="1">Uncharacterized protein</fullName>
    </submittedName>
</protein>
<comment type="caution">
    <text evidence="1">The sequence shown here is derived from an EMBL/GenBank/DDBJ whole genome shotgun (WGS) entry which is preliminary data.</text>
</comment>
<gene>
    <name evidence="1" type="ORF">LEP1GSC059_2580</name>
</gene>
<proteinExistence type="predicted"/>
<accession>T0FP56</accession>
<dbReference type="Proteomes" id="UP000015442">
    <property type="component" value="Unassembled WGS sequence"/>
</dbReference>
<evidence type="ECO:0000313" key="2">
    <source>
        <dbReference type="Proteomes" id="UP000015442"/>
    </source>
</evidence>
<dbReference type="AlphaFoldDB" id="T0FP56"/>
<organism evidence="1 2">
    <name type="scientific">Leptospira noguchii serovar Panama str. CZ214</name>
    <dbReference type="NCBI Taxonomy" id="1001595"/>
    <lineage>
        <taxon>Bacteria</taxon>
        <taxon>Pseudomonadati</taxon>
        <taxon>Spirochaetota</taxon>
        <taxon>Spirochaetia</taxon>
        <taxon>Leptospirales</taxon>
        <taxon>Leptospiraceae</taxon>
        <taxon>Leptospira</taxon>
    </lineage>
</organism>
<reference evidence="1 2" key="1">
    <citation type="submission" date="2013-05" db="EMBL/GenBank/DDBJ databases">
        <authorList>
            <person name="Harkins D.M."/>
            <person name="Durkin A.S."/>
            <person name="Brinkac L.M."/>
            <person name="Haft D.H."/>
            <person name="Selengut J.D."/>
            <person name="Sanka R."/>
            <person name="DePew J."/>
            <person name="Purushe J."/>
            <person name="Hartskeerl R.A."/>
            <person name="Ahmed A."/>
            <person name="van der Linden H."/>
            <person name="Goris M.G.A."/>
            <person name="Vinetz J.M."/>
            <person name="Sutton G.G."/>
            <person name="Nierman W.C."/>
            <person name="Fouts D.E."/>
        </authorList>
    </citation>
    <scope>NUCLEOTIDE SEQUENCE [LARGE SCALE GENOMIC DNA]</scope>
    <source>
        <strain evidence="1 2">CZ214</strain>
    </source>
</reference>